<keyword evidence="4" id="KW-1185">Reference proteome</keyword>
<feature type="signal peptide" evidence="2">
    <location>
        <begin position="1"/>
        <end position="32"/>
    </location>
</feature>
<dbReference type="Pfam" id="PF07676">
    <property type="entry name" value="PD40"/>
    <property type="match status" value="1"/>
</dbReference>
<protein>
    <submittedName>
        <fullName evidence="3">DUF839 domain-containing protein</fullName>
    </submittedName>
</protein>
<evidence type="ECO:0000313" key="4">
    <source>
        <dbReference type="Proteomes" id="UP000501130"/>
    </source>
</evidence>
<keyword evidence="2" id="KW-0732">Signal</keyword>
<dbReference type="Pfam" id="PF05787">
    <property type="entry name" value="PhoX"/>
    <property type="match status" value="1"/>
</dbReference>
<gene>
    <name evidence="3" type="ORF">HKT17_08465</name>
</gene>
<dbReference type="SUPFAM" id="SSF75011">
    <property type="entry name" value="3-carboxy-cis,cis-mucoante lactonizing enzyme"/>
    <property type="match status" value="1"/>
</dbReference>
<name>A0ABX6N9L9_9BURK</name>
<proteinExistence type="predicted"/>
<dbReference type="Proteomes" id="UP000501130">
    <property type="component" value="Chromosome"/>
</dbReference>
<dbReference type="PANTHER" id="PTHR35399:SF4">
    <property type="entry name" value="MEMBRANE PROTEIN"/>
    <property type="match status" value="1"/>
</dbReference>
<dbReference type="InterPro" id="IPR011042">
    <property type="entry name" value="6-blade_b-propeller_TolB-like"/>
</dbReference>
<organism evidence="3 4">
    <name type="scientific">Limnobacter profundi</name>
    <dbReference type="NCBI Taxonomy" id="2732163"/>
    <lineage>
        <taxon>Bacteria</taxon>
        <taxon>Pseudomonadati</taxon>
        <taxon>Pseudomonadota</taxon>
        <taxon>Betaproteobacteria</taxon>
        <taxon>Burkholderiales</taxon>
        <taxon>Burkholderiaceae</taxon>
        <taxon>Limnobacter</taxon>
    </lineage>
</organism>
<evidence type="ECO:0000256" key="1">
    <source>
        <dbReference type="SAM" id="MobiDB-lite"/>
    </source>
</evidence>
<dbReference type="Gene3D" id="2.120.10.30">
    <property type="entry name" value="TolB, C-terminal domain"/>
    <property type="match status" value="1"/>
</dbReference>
<dbReference type="PANTHER" id="PTHR35399">
    <property type="entry name" value="SLR8030 PROTEIN"/>
    <property type="match status" value="1"/>
</dbReference>
<feature type="chain" id="PRO_5046404994" evidence="2">
    <location>
        <begin position="33"/>
        <end position="506"/>
    </location>
</feature>
<accession>A0ABX6N9L9</accession>
<dbReference type="InterPro" id="IPR011659">
    <property type="entry name" value="WD40"/>
</dbReference>
<dbReference type="InterPro" id="IPR008557">
    <property type="entry name" value="PhoX"/>
</dbReference>
<evidence type="ECO:0000256" key="2">
    <source>
        <dbReference type="SAM" id="SignalP"/>
    </source>
</evidence>
<reference evidence="3 4" key="1">
    <citation type="submission" date="2020-05" db="EMBL/GenBank/DDBJ databases">
        <title>Compete genome of Limnobacter sp. SAORIC-580.</title>
        <authorList>
            <person name="Song J."/>
            <person name="Cho J.-C."/>
        </authorList>
    </citation>
    <scope>NUCLEOTIDE SEQUENCE [LARGE SCALE GENOMIC DNA]</scope>
    <source>
        <strain evidence="3 4">SAORIC-580</strain>
    </source>
</reference>
<dbReference type="EMBL" id="CP053084">
    <property type="protein sequence ID" value="QJR31123.1"/>
    <property type="molecule type" value="Genomic_DNA"/>
</dbReference>
<feature type="compositionally biased region" description="Polar residues" evidence="1">
    <location>
        <begin position="43"/>
        <end position="54"/>
    </location>
</feature>
<evidence type="ECO:0000313" key="3">
    <source>
        <dbReference type="EMBL" id="QJR31123.1"/>
    </source>
</evidence>
<feature type="region of interest" description="Disordered" evidence="1">
    <location>
        <begin position="41"/>
        <end position="66"/>
    </location>
</feature>
<sequence>MPTGFTMLHPAIPSFKRRALLRAMFLGAGATALPLLSACGSDSEASTSNATPTGPNENVNPPVVNPPSLGPLAMELPLQAGPLAGIGELVATGVDNIFAPAGFTVRPVARHLSNPVLGIPDLLGLTGYNWHMFPDGGAVFPTEDGGWVYVSNSETEAPQGGVGALRFNAQGEVQSAYRILTGTARNCAGGATPWGTWLSCEETQTGVTWECDPLGSTATARALPALGVFNHEAVAVDMTTKTLFLTEDAGDGRLYRFVSEGDLRPAVNGQMGLNMEQGKLQVLEIVGFEAGAYQEDIAVAQRVRRVKWVDVLEPENPQAQVRTRTAAAGLPVPGTVFRGGEGIWIQEFPQGQAPAVSGVAKPMRAVVFFACKGDNRVYALDIDNDLIEVVFDNSQLSEGAGFDDVDNLVVSPAGDVIVAEDGDAMRLMVMSPNKPAKILLQITGGGSELAGPAFSPDGSRLYFSNQRGPNLPALPGLPNLPGTGATYELLIPEEFRTAVHSAVSPT</sequence>